<dbReference type="EMBL" id="NDYL01000002">
    <property type="protein sequence ID" value="OXB91665.1"/>
    <property type="molecule type" value="Genomic_DNA"/>
</dbReference>
<comment type="caution">
    <text evidence="1">The sequence shown here is derived from an EMBL/GenBank/DDBJ whole genome shotgun (WGS) entry which is preliminary data.</text>
</comment>
<sequence>MEDNIVQELERLEHIIASCIVNWKQGNDAGCYEEFIRTLEHLELMVDFHFNSLMERKEGLLSIVKELYQYVWNKDMIGIVDVLEYELKPFIYEWRQSCEMARQTAPKEGWTD</sequence>
<dbReference type="Proteomes" id="UP000198394">
    <property type="component" value="Unassembled WGS sequence"/>
</dbReference>
<reference evidence="1 2" key="1">
    <citation type="submission" date="2017-04" db="EMBL/GenBank/DDBJ databases">
        <title>The genome sequence of Parageobacillus galactosidasius DSM 18751.</title>
        <authorList>
            <person name="Ramaloko W.T."/>
            <person name="Koen N."/>
            <person name="Polliack S."/>
            <person name="Aliyu H."/>
            <person name="Lebre P."/>
            <person name="Mohr T."/>
            <person name="Oswald F."/>
            <person name="Zwick M."/>
            <person name="Neumann A."/>
            <person name="Syldatk C."/>
            <person name="Cowan D."/>
            <person name="De Maayer P."/>
        </authorList>
    </citation>
    <scope>NUCLEOTIDE SEQUENCE [LARGE SCALE GENOMIC DNA]</scope>
    <source>
        <strain evidence="1 2">DSM 18751</strain>
    </source>
</reference>
<protein>
    <submittedName>
        <fullName evidence="1">Uncharacterized protein</fullName>
    </submittedName>
</protein>
<dbReference type="GeneID" id="94900275"/>
<dbReference type="AlphaFoldDB" id="A0A226QH55"/>
<dbReference type="RefSeq" id="WP_062754183.1">
    <property type="nucleotide sequence ID" value="NZ_NDYL01000002.1"/>
</dbReference>
<keyword evidence="2" id="KW-1185">Reference proteome</keyword>
<evidence type="ECO:0000313" key="2">
    <source>
        <dbReference type="Proteomes" id="UP000198394"/>
    </source>
</evidence>
<proteinExistence type="predicted"/>
<name>A0A226QH55_9BACL</name>
<accession>A0A226QH55</accession>
<evidence type="ECO:0000313" key="1">
    <source>
        <dbReference type="EMBL" id="OXB91665.1"/>
    </source>
</evidence>
<organism evidence="1 2">
    <name type="scientific">Parageobacillus galactosidasius</name>
    <dbReference type="NCBI Taxonomy" id="883812"/>
    <lineage>
        <taxon>Bacteria</taxon>
        <taxon>Bacillati</taxon>
        <taxon>Bacillota</taxon>
        <taxon>Bacilli</taxon>
        <taxon>Bacillales</taxon>
        <taxon>Anoxybacillaceae</taxon>
        <taxon>Parageobacillus</taxon>
    </lineage>
</organism>
<gene>
    <name evidence="1" type="ORF">B9L23_09980</name>
</gene>